<feature type="domain" description="GFO/IDH/MocA-like oxidoreductase" evidence="4">
    <location>
        <begin position="132"/>
        <end position="247"/>
    </location>
</feature>
<evidence type="ECO:0000313" key="5">
    <source>
        <dbReference type="EMBL" id="XDQ63255.1"/>
    </source>
</evidence>
<dbReference type="EMBL" id="CP163440">
    <property type="protein sequence ID" value="XDQ63255.1"/>
    <property type="molecule type" value="Genomic_DNA"/>
</dbReference>
<evidence type="ECO:0000259" key="4">
    <source>
        <dbReference type="Pfam" id="PF22725"/>
    </source>
</evidence>
<evidence type="ECO:0000256" key="2">
    <source>
        <dbReference type="ARBA" id="ARBA00023002"/>
    </source>
</evidence>
<protein>
    <submittedName>
        <fullName evidence="5">Gfo/Idh/MocA family protein</fullName>
    </submittedName>
</protein>
<dbReference type="Pfam" id="PF01408">
    <property type="entry name" value="GFO_IDH_MocA"/>
    <property type="match status" value="1"/>
</dbReference>
<proteinExistence type="inferred from homology"/>
<dbReference type="PANTHER" id="PTHR22604">
    <property type="entry name" value="OXIDOREDUCTASES"/>
    <property type="match status" value="1"/>
</dbReference>
<sequence>MAPLRIGVLGCADIARRRMLPAMAAAEGVEIAAIASRDTDRARRLAQRYGARAVHGYAALLERDDVDAVYVPLPAELHARWTEAALRAGKHVLAEKPLTTDPVTTAELLALARASGLVLMENVMFVHHPQHETVRGWIADGLIGEVRAFRAEFAIPRLPDRDIRHSAELGGGALLDTGVYPVRAALHFLGDELRVLNAALHSTPGRSVDIAGAALLTAAGGVGVQLTFGIDHAYGSRYEVWGSEGRLTVDRAFTPPADHRPVVRLERRSGTEQRELEPADQVLAAVRAFAAAVTSGVTSGARPDAHVLRQAELVADIQRLARNTLSAVS</sequence>
<evidence type="ECO:0000259" key="3">
    <source>
        <dbReference type="Pfam" id="PF01408"/>
    </source>
</evidence>
<name>A0AB39S4T0_9ACTN</name>
<dbReference type="GO" id="GO:0000166">
    <property type="term" value="F:nucleotide binding"/>
    <property type="evidence" value="ECO:0007669"/>
    <property type="project" value="InterPro"/>
</dbReference>
<accession>A0AB39S4T0</accession>
<dbReference type="InterPro" id="IPR036291">
    <property type="entry name" value="NAD(P)-bd_dom_sf"/>
</dbReference>
<dbReference type="SUPFAM" id="SSF51735">
    <property type="entry name" value="NAD(P)-binding Rossmann-fold domains"/>
    <property type="match status" value="1"/>
</dbReference>
<organism evidence="5">
    <name type="scientific">Streptomyces sp. R35</name>
    <dbReference type="NCBI Taxonomy" id="3238630"/>
    <lineage>
        <taxon>Bacteria</taxon>
        <taxon>Bacillati</taxon>
        <taxon>Actinomycetota</taxon>
        <taxon>Actinomycetes</taxon>
        <taxon>Kitasatosporales</taxon>
        <taxon>Streptomycetaceae</taxon>
        <taxon>Streptomyces</taxon>
    </lineage>
</organism>
<reference evidence="5" key="1">
    <citation type="submission" date="2024-07" db="EMBL/GenBank/DDBJ databases">
        <authorList>
            <person name="Yu S.T."/>
        </authorList>
    </citation>
    <scope>NUCLEOTIDE SEQUENCE</scope>
    <source>
        <strain evidence="5">R35</strain>
    </source>
</reference>
<dbReference type="AlphaFoldDB" id="A0AB39S4T0"/>
<dbReference type="SUPFAM" id="SSF55347">
    <property type="entry name" value="Glyceraldehyde-3-phosphate dehydrogenase-like, C-terminal domain"/>
    <property type="match status" value="1"/>
</dbReference>
<dbReference type="Gene3D" id="3.30.360.10">
    <property type="entry name" value="Dihydrodipicolinate Reductase, domain 2"/>
    <property type="match status" value="1"/>
</dbReference>
<dbReference type="InterPro" id="IPR055170">
    <property type="entry name" value="GFO_IDH_MocA-like_dom"/>
</dbReference>
<dbReference type="InterPro" id="IPR050984">
    <property type="entry name" value="Gfo/Idh/MocA_domain"/>
</dbReference>
<evidence type="ECO:0000256" key="1">
    <source>
        <dbReference type="ARBA" id="ARBA00010928"/>
    </source>
</evidence>
<comment type="similarity">
    <text evidence="1">Belongs to the Gfo/Idh/MocA family.</text>
</comment>
<dbReference type="GO" id="GO:0016491">
    <property type="term" value="F:oxidoreductase activity"/>
    <property type="evidence" value="ECO:0007669"/>
    <property type="project" value="UniProtKB-KW"/>
</dbReference>
<dbReference type="RefSeq" id="WP_369260107.1">
    <property type="nucleotide sequence ID" value="NZ_CP163440.1"/>
</dbReference>
<keyword evidence="2" id="KW-0560">Oxidoreductase</keyword>
<dbReference type="Gene3D" id="3.40.50.720">
    <property type="entry name" value="NAD(P)-binding Rossmann-like Domain"/>
    <property type="match status" value="1"/>
</dbReference>
<dbReference type="InterPro" id="IPR000683">
    <property type="entry name" value="Gfo/Idh/MocA-like_OxRdtase_N"/>
</dbReference>
<gene>
    <name evidence="5" type="ORF">AB5J50_21870</name>
</gene>
<feature type="domain" description="Gfo/Idh/MocA-like oxidoreductase N-terminal" evidence="3">
    <location>
        <begin position="4"/>
        <end position="122"/>
    </location>
</feature>
<dbReference type="PANTHER" id="PTHR22604:SF105">
    <property type="entry name" value="TRANS-1,2-DIHYDROBENZENE-1,2-DIOL DEHYDROGENASE"/>
    <property type="match status" value="1"/>
</dbReference>
<dbReference type="Pfam" id="PF22725">
    <property type="entry name" value="GFO_IDH_MocA_C3"/>
    <property type="match status" value="1"/>
</dbReference>